<gene>
    <name evidence="10" type="ORF">JKA74_11725</name>
</gene>
<evidence type="ECO:0000256" key="5">
    <source>
        <dbReference type="ARBA" id="ARBA00022989"/>
    </source>
</evidence>
<organism evidence="10 11">
    <name type="scientific">Marivirga aurantiaca</name>
    <dbReference type="NCBI Taxonomy" id="2802615"/>
    <lineage>
        <taxon>Bacteria</taxon>
        <taxon>Pseudomonadati</taxon>
        <taxon>Bacteroidota</taxon>
        <taxon>Cytophagia</taxon>
        <taxon>Cytophagales</taxon>
        <taxon>Marivirgaceae</taxon>
        <taxon>Marivirga</taxon>
    </lineage>
</organism>
<evidence type="ECO:0000313" key="11">
    <source>
        <dbReference type="Proteomes" id="UP000611723"/>
    </source>
</evidence>
<keyword evidence="5 7" id="KW-1133">Transmembrane helix</keyword>
<dbReference type="InterPro" id="IPR051447">
    <property type="entry name" value="Lipoprotein-release_system"/>
</dbReference>
<sequence>MLGVATGTMALVIVLSVFNGLEDLIRSLYSTFDADLKISLKEGKFFKYDDEIKGQIFQVLGIENVTQVIEDNVLVRYNDGETVVRMKGVSPEFIQSNQLKDFITEGQIKLQEKEQNFAIVGRGIRYDLSINPRNELLALQFYYPKNIKPGVSNPSSMYNSGILMPAGVFAIEKQYDEKYIFVPLRFAKKLVGKQNQLTALEVNLDGSQSTRSVQKSLKEQLGPRFIVQDSDEQHASLLKAIKIEKLFVYLTFSFILAVASFNIFFSLTMLALDKKRDVSILYAMGAPKRTIRNIFLMEGSIISFSGAIIGGLGGLLLCVLQQQFGLVSMGMASAVQEAYPVKMIFSDFIFTMFSIVLITMLASFKPASVAVKSLEINRL</sequence>
<dbReference type="AlphaFoldDB" id="A0A935C9N6"/>
<evidence type="ECO:0000256" key="4">
    <source>
        <dbReference type="ARBA" id="ARBA00022692"/>
    </source>
</evidence>
<feature type="transmembrane region" description="Helical" evidence="7">
    <location>
        <begin position="344"/>
        <end position="364"/>
    </location>
</feature>
<feature type="transmembrane region" description="Helical" evidence="7">
    <location>
        <begin position="293"/>
        <end position="324"/>
    </location>
</feature>
<evidence type="ECO:0000313" key="10">
    <source>
        <dbReference type="EMBL" id="MBK6265707.1"/>
    </source>
</evidence>
<dbReference type="Pfam" id="PF12704">
    <property type="entry name" value="MacB_PCD"/>
    <property type="match status" value="1"/>
</dbReference>
<evidence type="ECO:0000256" key="7">
    <source>
        <dbReference type="SAM" id="Phobius"/>
    </source>
</evidence>
<proteinExistence type="inferred from homology"/>
<feature type="domain" description="MacB-like periplasmic core" evidence="9">
    <location>
        <begin position="1"/>
        <end position="124"/>
    </location>
</feature>
<evidence type="ECO:0000259" key="8">
    <source>
        <dbReference type="Pfam" id="PF02687"/>
    </source>
</evidence>
<dbReference type="InterPro" id="IPR003838">
    <property type="entry name" value="ABC3_permease_C"/>
</dbReference>
<evidence type="ECO:0000256" key="1">
    <source>
        <dbReference type="ARBA" id="ARBA00004651"/>
    </source>
</evidence>
<evidence type="ECO:0000256" key="3">
    <source>
        <dbReference type="ARBA" id="ARBA00022475"/>
    </source>
</evidence>
<protein>
    <submittedName>
        <fullName evidence="10">ABC transporter permease</fullName>
    </submittedName>
</protein>
<dbReference type="GO" id="GO:0044874">
    <property type="term" value="P:lipoprotein localization to outer membrane"/>
    <property type="evidence" value="ECO:0007669"/>
    <property type="project" value="TreeGrafter"/>
</dbReference>
<feature type="transmembrane region" description="Helical" evidence="7">
    <location>
        <begin position="246"/>
        <end position="272"/>
    </location>
</feature>
<keyword evidence="3" id="KW-1003">Cell membrane</keyword>
<comment type="similarity">
    <text evidence="2">Belongs to the ABC-4 integral membrane protein family. LolC/E subfamily.</text>
</comment>
<dbReference type="Pfam" id="PF02687">
    <property type="entry name" value="FtsX"/>
    <property type="match status" value="1"/>
</dbReference>
<reference evidence="10" key="1">
    <citation type="submission" date="2021-01" db="EMBL/GenBank/DDBJ databases">
        <title>Marivirga aurantiaca sp. nov., isolated from intertidal surface sediments.</title>
        <authorList>
            <person name="Zhang M."/>
        </authorList>
    </citation>
    <scope>NUCLEOTIDE SEQUENCE</scope>
    <source>
        <strain evidence="10">S37H4</strain>
    </source>
</reference>
<dbReference type="Proteomes" id="UP000611723">
    <property type="component" value="Unassembled WGS sequence"/>
</dbReference>
<feature type="domain" description="ABC3 transporter permease C-terminal" evidence="8">
    <location>
        <begin position="252"/>
        <end position="372"/>
    </location>
</feature>
<evidence type="ECO:0000259" key="9">
    <source>
        <dbReference type="Pfam" id="PF12704"/>
    </source>
</evidence>
<comment type="caution">
    <text evidence="10">The sequence shown here is derived from an EMBL/GenBank/DDBJ whole genome shotgun (WGS) entry which is preliminary data.</text>
</comment>
<dbReference type="InterPro" id="IPR025857">
    <property type="entry name" value="MacB_PCD"/>
</dbReference>
<accession>A0A935C9N6</accession>
<comment type="subcellular location">
    <subcellularLocation>
        <location evidence="1">Cell membrane</location>
        <topology evidence="1">Multi-pass membrane protein</topology>
    </subcellularLocation>
</comment>
<dbReference type="PANTHER" id="PTHR30489:SF0">
    <property type="entry name" value="LIPOPROTEIN-RELEASING SYSTEM TRANSMEMBRANE PROTEIN LOLE"/>
    <property type="match status" value="1"/>
</dbReference>
<keyword evidence="6 7" id="KW-0472">Membrane</keyword>
<evidence type="ECO:0000256" key="2">
    <source>
        <dbReference type="ARBA" id="ARBA00005236"/>
    </source>
</evidence>
<dbReference type="PANTHER" id="PTHR30489">
    <property type="entry name" value="LIPOPROTEIN-RELEASING SYSTEM TRANSMEMBRANE PROTEIN LOLE"/>
    <property type="match status" value="1"/>
</dbReference>
<keyword evidence="4 7" id="KW-0812">Transmembrane</keyword>
<evidence type="ECO:0000256" key="6">
    <source>
        <dbReference type="ARBA" id="ARBA00023136"/>
    </source>
</evidence>
<name>A0A935C9N6_9BACT</name>
<dbReference type="EMBL" id="JAEQBW010000004">
    <property type="protein sequence ID" value="MBK6265707.1"/>
    <property type="molecule type" value="Genomic_DNA"/>
</dbReference>
<dbReference type="GO" id="GO:0098797">
    <property type="term" value="C:plasma membrane protein complex"/>
    <property type="evidence" value="ECO:0007669"/>
    <property type="project" value="TreeGrafter"/>
</dbReference>
<keyword evidence="11" id="KW-1185">Reference proteome</keyword>